<dbReference type="RefSeq" id="WP_023175827.1">
    <property type="nucleotide sequence ID" value="NC_022600.1"/>
</dbReference>
<dbReference type="OrthoDB" id="9791837at2"/>
<name>U5QS71_GLOK1</name>
<gene>
    <name evidence="2" type="ORF">GKIL_4228</name>
</gene>
<keyword evidence="3" id="KW-1185">Reference proteome</keyword>
<dbReference type="eggNOG" id="COG2227">
    <property type="taxonomic scope" value="Bacteria"/>
</dbReference>
<dbReference type="Proteomes" id="UP000017396">
    <property type="component" value="Chromosome"/>
</dbReference>
<keyword evidence="1" id="KW-0808">Transferase</keyword>
<dbReference type="InterPro" id="IPR029063">
    <property type="entry name" value="SAM-dependent_MTases_sf"/>
</dbReference>
<evidence type="ECO:0000256" key="1">
    <source>
        <dbReference type="ARBA" id="ARBA00022679"/>
    </source>
</evidence>
<reference evidence="2 3" key="1">
    <citation type="journal article" date="2013" name="PLoS ONE">
        <title>Cultivation and Complete Genome Sequencing of Gloeobacter kilaueensis sp. nov., from a Lava Cave in Kilauea Caldera, Hawai'i.</title>
        <authorList>
            <person name="Saw J.H."/>
            <person name="Schatz M."/>
            <person name="Brown M.V."/>
            <person name="Kunkel D.D."/>
            <person name="Foster J.S."/>
            <person name="Shick H."/>
            <person name="Christensen S."/>
            <person name="Hou S."/>
            <person name="Wan X."/>
            <person name="Donachie S.P."/>
        </authorList>
    </citation>
    <scope>NUCLEOTIDE SEQUENCE [LARGE SCALE GENOMIC DNA]</scope>
    <source>
        <strain evidence="3">JS</strain>
    </source>
</reference>
<organism evidence="2 3">
    <name type="scientific">Gloeobacter kilaueensis (strain ATCC BAA-2537 / CCAP 1431/1 / ULC 316 / JS1)</name>
    <dbReference type="NCBI Taxonomy" id="1183438"/>
    <lineage>
        <taxon>Bacteria</taxon>
        <taxon>Bacillati</taxon>
        <taxon>Cyanobacteriota</taxon>
        <taxon>Cyanophyceae</taxon>
        <taxon>Gloeobacterales</taxon>
        <taxon>Gloeobacteraceae</taxon>
        <taxon>Gloeobacter</taxon>
    </lineage>
</organism>
<dbReference type="GO" id="GO:0032259">
    <property type="term" value="P:methylation"/>
    <property type="evidence" value="ECO:0007669"/>
    <property type="project" value="UniProtKB-KW"/>
</dbReference>
<evidence type="ECO:0000313" key="2">
    <source>
        <dbReference type="EMBL" id="AGY60474.1"/>
    </source>
</evidence>
<dbReference type="GO" id="GO:0008168">
    <property type="term" value="F:methyltransferase activity"/>
    <property type="evidence" value="ECO:0007669"/>
    <property type="project" value="UniProtKB-KW"/>
</dbReference>
<dbReference type="PANTHER" id="PTHR43861:SF3">
    <property type="entry name" value="PUTATIVE (AFU_ORTHOLOGUE AFUA_2G14390)-RELATED"/>
    <property type="match status" value="1"/>
</dbReference>
<dbReference type="AlphaFoldDB" id="U5QS71"/>
<evidence type="ECO:0000313" key="3">
    <source>
        <dbReference type="Proteomes" id="UP000017396"/>
    </source>
</evidence>
<dbReference type="Gene3D" id="3.40.50.150">
    <property type="entry name" value="Vaccinia Virus protein VP39"/>
    <property type="match status" value="1"/>
</dbReference>
<protein>
    <submittedName>
        <fullName evidence="2">2-polyprenyl-3-methyl-5-hydroxy-6-metoxy-1, 4-benzoquinol methylase</fullName>
    </submittedName>
</protein>
<sequence>MTKNVCRICGSEDCAATFAAKEMMYGMREEFDYFECGGCGCLQLADIPQDLSRYYSGGYYSLQPAEFVEDHPAVAFFKKQRVRYYLNRRHWLGYIVSRIARNDEFRHWLPNLPLDFHSKILDVGCGNGQLLFGLYKSGFRNLTGIDPFIDGDRVYRSGLRIYKKQLSSVTEPFDFVMFNHSFEHMPEQQTVLKQVHRILEKDQFLLLRIPVASSYAWQHYREKWVQLDAPRHLYLHTQKSIEQLAAVSGFDLMQVTYDSTDFQFWGSEQYLRDIPLTASNSYQENPERSIFSKEQINDFRKRAAELNKLGLGDSACFYLRKIG</sequence>
<dbReference type="HOGENOM" id="CLU_852117_0_0_3"/>
<dbReference type="KEGG" id="glj:GKIL_4228"/>
<dbReference type="PATRIC" id="fig|1183438.3.peg.4157"/>
<dbReference type="STRING" id="1183438.GKIL_4228"/>
<proteinExistence type="predicted"/>
<dbReference type="PANTHER" id="PTHR43861">
    <property type="entry name" value="TRANS-ACONITATE 2-METHYLTRANSFERASE-RELATED"/>
    <property type="match status" value="1"/>
</dbReference>
<keyword evidence="2" id="KW-0489">Methyltransferase</keyword>
<dbReference type="Pfam" id="PF13489">
    <property type="entry name" value="Methyltransf_23"/>
    <property type="match status" value="1"/>
</dbReference>
<dbReference type="EMBL" id="CP003587">
    <property type="protein sequence ID" value="AGY60474.1"/>
    <property type="molecule type" value="Genomic_DNA"/>
</dbReference>
<dbReference type="CDD" id="cd02440">
    <property type="entry name" value="AdoMet_MTases"/>
    <property type="match status" value="1"/>
</dbReference>
<dbReference type="SUPFAM" id="SSF53335">
    <property type="entry name" value="S-adenosyl-L-methionine-dependent methyltransferases"/>
    <property type="match status" value="1"/>
</dbReference>
<accession>U5QS71</accession>